<sequence>MTELPPAVAKYIADADPFVRGTSTAVEAAKKFDRDASKAALSARRMGLAAKEAGEKAALATRAAAEGAEKAAKGLLKEEQAARLAARAVRELERASLAEAAAAIASAEASDKAASAYRKQAAGSASATKSATLMRSELVTLAAAAVAIAPAFIAAGGGAVAFGALAIPAVKKVIDAQTEMADTWDSLSARQKVSAAATRTLVTDYKSLAKAVEPDTLKVYNGALAVTAQIMPRLEPITRATSRALLDFEDNLGRALDSPEARQFTTWIESQAGPSIGVLGDTLGSTAHLAASLTQSLAPLATTGLSLIGITANLAAKLSDLSPELAQLAVLGIGLRGPISGAGNMLGKLGDRARTYTAASKGASVATKALNLATAAGPALYVAAGVAIGYFALKAINAKSSTDKLVESMTVANRALGNNLAGYEAMNRALTAQLVPATQRVDAMTKQLAGDVNASNIQLYQGAQAAQALTNEWVSAAKSDVDKKMANVRAGAAALARQYGITSDEAITLADAVGVDMSKGILENGRVVASTAAKFDRYRQAVEMARNPTAVVTQAWKDAANEGLVLEQRVQAVSNAMNAFFTPALGVLSATNRMRDAFAATEQVLKKRNRTAAESSRQLEADLGTIGQWVTAQSQAKRSVQLTDAAIASHLPKLLTLAGNSRVGSAAIEGLASSLGGTITRVKGAIIVTDRLGNRVKVLPNGKIIKLKADNAQANAAISATQAKINALQGRTVYINMVRRDFGIDVSQTGVPWAPKRAAGGIVRRAGGGLVRGPGTTTSDSIPAMVDGGGLVMLSDQEYVINAEQTRRHRALIEAINAGKFAGGGLVERYAGGGPIGYASGGKVSVGGVYVSAAQWRSLGQQLGKDFLKTMSDGTARQIASLDSRLEKAIAKLFGGKRTQLDNKLIAYLDRNSARLESLAKQRDAASKALAAGKEYASGLTSNARSFAGLSALDGPTDARQIRQGLGMKLSQMTRFASLVAALGKRGLSKSLLRQVLDMGPDDGLKYAEMLMAADKGTFSQINTVQKQIDSASTALGRSGADMLYDAGKDAGRGFLAGLQSELKSLDKTMDTLAQRMAKSLKKALKIKSPSQHPEIRAAGAMTVAGVAVGVTSSLGALDQASALMAPRLARPRARPVIAPVVAHRGSSTAAAVSASVPAVNVKVFVGGREVRAAVQVETLRYARRNPSNGLSLPGGG</sequence>
<comment type="caution">
    <text evidence="2">The sequence shown here is derived from an EMBL/GenBank/DDBJ whole genome shotgun (WGS) entry which is preliminary data.</text>
</comment>
<gene>
    <name evidence="2" type="ORF">DQ384_38230</name>
</gene>
<dbReference type="Proteomes" id="UP000253094">
    <property type="component" value="Unassembled WGS sequence"/>
</dbReference>
<keyword evidence="1" id="KW-0812">Transmembrane</keyword>
<dbReference type="EMBL" id="QOIL01000034">
    <property type="protein sequence ID" value="RCG19120.1"/>
    <property type="molecule type" value="Genomic_DNA"/>
</dbReference>
<evidence type="ECO:0000313" key="2">
    <source>
        <dbReference type="EMBL" id="RCG19120.1"/>
    </source>
</evidence>
<dbReference type="OrthoDB" id="3463135at2"/>
<evidence type="ECO:0000313" key="3">
    <source>
        <dbReference type="Proteomes" id="UP000253094"/>
    </source>
</evidence>
<feature type="transmembrane region" description="Helical" evidence="1">
    <location>
        <begin position="138"/>
        <end position="167"/>
    </location>
</feature>
<keyword evidence="1" id="KW-1133">Transmembrane helix</keyword>
<dbReference type="AlphaFoldDB" id="A0A367EPJ0"/>
<name>A0A367EPJ0_9ACTN</name>
<evidence type="ECO:0000256" key="1">
    <source>
        <dbReference type="SAM" id="Phobius"/>
    </source>
</evidence>
<proteinExistence type="predicted"/>
<organism evidence="2 3">
    <name type="scientific">Sphaerisporangium album</name>
    <dbReference type="NCBI Taxonomy" id="509200"/>
    <lineage>
        <taxon>Bacteria</taxon>
        <taxon>Bacillati</taxon>
        <taxon>Actinomycetota</taxon>
        <taxon>Actinomycetes</taxon>
        <taxon>Streptosporangiales</taxon>
        <taxon>Streptosporangiaceae</taxon>
        <taxon>Sphaerisporangium</taxon>
    </lineage>
</organism>
<dbReference type="RefSeq" id="WP_114033775.1">
    <property type="nucleotide sequence ID" value="NZ_QOIL01000034.1"/>
</dbReference>
<keyword evidence="3" id="KW-1185">Reference proteome</keyword>
<reference evidence="2 3" key="1">
    <citation type="submission" date="2018-06" db="EMBL/GenBank/DDBJ databases">
        <title>Sphaerisporangium craniellae sp. nov., isolated from a marine sponge in the South China Sea.</title>
        <authorList>
            <person name="Li L."/>
        </authorList>
    </citation>
    <scope>NUCLEOTIDE SEQUENCE [LARGE SCALE GENOMIC DNA]</scope>
    <source>
        <strain evidence="2 3">CCTCC AA 208026</strain>
    </source>
</reference>
<keyword evidence="1" id="KW-0472">Membrane</keyword>
<protein>
    <recommendedName>
        <fullName evidence="4">Phage tail tape measure protein</fullName>
    </recommendedName>
</protein>
<evidence type="ECO:0008006" key="4">
    <source>
        <dbReference type="Google" id="ProtNLM"/>
    </source>
</evidence>
<accession>A0A367EPJ0</accession>